<feature type="transmembrane region" description="Helical" evidence="9">
    <location>
        <begin position="82"/>
        <end position="101"/>
    </location>
</feature>
<evidence type="ECO:0000256" key="2">
    <source>
        <dbReference type="ARBA" id="ARBA00010992"/>
    </source>
</evidence>
<evidence type="ECO:0000256" key="4">
    <source>
        <dbReference type="ARBA" id="ARBA00022597"/>
    </source>
</evidence>
<dbReference type="InterPro" id="IPR003663">
    <property type="entry name" value="Sugar/inositol_transpt"/>
</dbReference>
<dbReference type="AlphaFoldDB" id="A0A4D6NTP6"/>
<name>A0A4D6NTP6_VIGUN</name>
<keyword evidence="8 9" id="KW-0472">Membrane</keyword>
<evidence type="ECO:0000313" key="12">
    <source>
        <dbReference type="Proteomes" id="UP000501690"/>
    </source>
</evidence>
<feature type="transmembrane region" description="Helical" evidence="9">
    <location>
        <begin position="137"/>
        <end position="159"/>
    </location>
</feature>
<evidence type="ECO:0000256" key="5">
    <source>
        <dbReference type="ARBA" id="ARBA00022692"/>
    </source>
</evidence>
<dbReference type="InterPro" id="IPR036259">
    <property type="entry name" value="MFS_trans_sf"/>
</dbReference>
<dbReference type="GO" id="GO:0015144">
    <property type="term" value="F:carbohydrate transmembrane transporter activity"/>
    <property type="evidence" value="ECO:0007669"/>
    <property type="project" value="InterPro"/>
</dbReference>
<feature type="domain" description="Major facilitator superfamily (MFS) profile" evidence="10">
    <location>
        <begin position="28"/>
        <end position="213"/>
    </location>
</feature>
<dbReference type="GO" id="GO:0015293">
    <property type="term" value="F:symporter activity"/>
    <property type="evidence" value="ECO:0007669"/>
    <property type="project" value="UniProtKB-KW"/>
</dbReference>
<feature type="transmembrane region" description="Helical" evidence="9">
    <location>
        <begin position="171"/>
        <end position="192"/>
    </location>
</feature>
<evidence type="ECO:0000256" key="7">
    <source>
        <dbReference type="ARBA" id="ARBA00022989"/>
    </source>
</evidence>
<comment type="subcellular location">
    <subcellularLocation>
        <location evidence="1">Membrane</location>
        <topology evidence="1">Multi-pass membrane protein</topology>
    </subcellularLocation>
</comment>
<gene>
    <name evidence="11" type="ORF">DEO72_LG11g2901</name>
</gene>
<dbReference type="PROSITE" id="PS50850">
    <property type="entry name" value="MFS"/>
    <property type="match status" value="1"/>
</dbReference>
<dbReference type="PROSITE" id="PS00217">
    <property type="entry name" value="SUGAR_TRANSPORT_2"/>
    <property type="match status" value="1"/>
</dbReference>
<evidence type="ECO:0000256" key="9">
    <source>
        <dbReference type="SAM" id="Phobius"/>
    </source>
</evidence>
<evidence type="ECO:0000256" key="6">
    <source>
        <dbReference type="ARBA" id="ARBA00022847"/>
    </source>
</evidence>
<dbReference type="PRINTS" id="PR00171">
    <property type="entry name" value="SUGRTRNSPORT"/>
</dbReference>
<dbReference type="PANTHER" id="PTHR23500">
    <property type="entry name" value="SOLUTE CARRIER FAMILY 2, FACILITATED GLUCOSE TRANSPORTER"/>
    <property type="match status" value="1"/>
</dbReference>
<keyword evidence="6" id="KW-0769">Symport</keyword>
<accession>A0A4D6NTP6</accession>
<dbReference type="Gene3D" id="1.20.1250.20">
    <property type="entry name" value="MFS general substrate transporter like domains"/>
    <property type="match status" value="1"/>
</dbReference>
<feature type="transmembrane region" description="Helical" evidence="9">
    <location>
        <begin position="21"/>
        <end position="41"/>
    </location>
</feature>
<evidence type="ECO:0000256" key="8">
    <source>
        <dbReference type="ARBA" id="ARBA00023136"/>
    </source>
</evidence>
<dbReference type="InterPro" id="IPR005828">
    <property type="entry name" value="MFS_sugar_transport-like"/>
</dbReference>
<dbReference type="InterPro" id="IPR020846">
    <property type="entry name" value="MFS_dom"/>
</dbReference>
<dbReference type="Pfam" id="PF00083">
    <property type="entry name" value="Sugar_tr"/>
    <property type="match status" value="1"/>
</dbReference>
<dbReference type="InterPro" id="IPR005829">
    <property type="entry name" value="Sugar_transporter_CS"/>
</dbReference>
<reference evidence="11 12" key="1">
    <citation type="submission" date="2019-04" db="EMBL/GenBank/DDBJ databases">
        <title>An improved genome assembly and genetic linkage map for asparagus bean, Vigna unguiculata ssp. sesquipedialis.</title>
        <authorList>
            <person name="Xia Q."/>
            <person name="Zhang R."/>
            <person name="Dong Y."/>
        </authorList>
    </citation>
    <scope>NUCLEOTIDE SEQUENCE [LARGE SCALE GENOMIC DNA]</scope>
    <source>
        <tissue evidence="11">Leaf</tissue>
    </source>
</reference>
<keyword evidence="12" id="KW-1185">Reference proteome</keyword>
<sequence length="213" mass="22358">MAGGVVPVDSSPAVNGFAGKITFSVVITCLVAASSGLIFGYDVGISGGVTTMVPFLEKFFPNILRKIASAEVNMYCVYDSQILTLFTSSLYLAGLVSSLAASRITIAFGRRNIILFGGIVFFVGSALNAGAENIAMLILGRILLGIGVGFTNQAAPLYLSEIAPPKWRGAFNAGFNFFVGIGVVAAGCINYGTAKHKWGGGSLLAWRWCLQQL</sequence>
<dbReference type="Proteomes" id="UP000501690">
    <property type="component" value="Linkage Group LG11"/>
</dbReference>
<evidence type="ECO:0000256" key="1">
    <source>
        <dbReference type="ARBA" id="ARBA00004141"/>
    </source>
</evidence>
<dbReference type="SUPFAM" id="SSF103473">
    <property type="entry name" value="MFS general substrate transporter"/>
    <property type="match status" value="1"/>
</dbReference>
<organism evidence="11 12">
    <name type="scientific">Vigna unguiculata</name>
    <name type="common">Cowpea</name>
    <dbReference type="NCBI Taxonomy" id="3917"/>
    <lineage>
        <taxon>Eukaryota</taxon>
        <taxon>Viridiplantae</taxon>
        <taxon>Streptophyta</taxon>
        <taxon>Embryophyta</taxon>
        <taxon>Tracheophyta</taxon>
        <taxon>Spermatophyta</taxon>
        <taxon>Magnoliopsida</taxon>
        <taxon>eudicotyledons</taxon>
        <taxon>Gunneridae</taxon>
        <taxon>Pentapetalae</taxon>
        <taxon>rosids</taxon>
        <taxon>fabids</taxon>
        <taxon>Fabales</taxon>
        <taxon>Fabaceae</taxon>
        <taxon>Papilionoideae</taxon>
        <taxon>50 kb inversion clade</taxon>
        <taxon>NPAAA clade</taxon>
        <taxon>indigoferoid/millettioid clade</taxon>
        <taxon>Phaseoleae</taxon>
        <taxon>Vigna</taxon>
    </lineage>
</organism>
<proteinExistence type="inferred from homology"/>
<dbReference type="EMBL" id="CP039355">
    <property type="protein sequence ID" value="QCE15889.1"/>
    <property type="molecule type" value="Genomic_DNA"/>
</dbReference>
<keyword evidence="4" id="KW-0762">Sugar transport</keyword>
<keyword evidence="7 9" id="KW-1133">Transmembrane helix</keyword>
<dbReference type="GO" id="GO:0016020">
    <property type="term" value="C:membrane"/>
    <property type="evidence" value="ECO:0007669"/>
    <property type="project" value="UniProtKB-SubCell"/>
</dbReference>
<keyword evidence="5 9" id="KW-0812">Transmembrane</keyword>
<evidence type="ECO:0000313" key="11">
    <source>
        <dbReference type="EMBL" id="QCE15889.1"/>
    </source>
</evidence>
<dbReference type="PANTHER" id="PTHR23500:SF44">
    <property type="entry name" value="SUGAR TRANSPORT PROTEIN 5"/>
    <property type="match status" value="1"/>
</dbReference>
<comment type="similarity">
    <text evidence="2">Belongs to the major facilitator superfamily. Sugar transporter (TC 2.A.1.1) family.</text>
</comment>
<dbReference type="InterPro" id="IPR045262">
    <property type="entry name" value="STP/PLT_plant"/>
</dbReference>
<protein>
    <submittedName>
        <fullName evidence="11">MFS transporter</fullName>
    </submittedName>
</protein>
<evidence type="ECO:0000259" key="10">
    <source>
        <dbReference type="PROSITE" id="PS50850"/>
    </source>
</evidence>
<keyword evidence="3" id="KW-0813">Transport</keyword>
<evidence type="ECO:0000256" key="3">
    <source>
        <dbReference type="ARBA" id="ARBA00022448"/>
    </source>
</evidence>
<feature type="transmembrane region" description="Helical" evidence="9">
    <location>
        <begin position="113"/>
        <end position="131"/>
    </location>
</feature>